<sequence>MKFGVRSMIHVAVVAGLLSMVPLSSTFAAQVTNNIAVEAQAQALQSWHENIKKLGPPAAGCWSATYPNHLWKKEVCGKVSAYRSTPPTIASRDVLGNFATRAMGNKSAQQAGSGTDYSALTSNLTSSAVGSFPVVRGVKSESGNYGSNEYTLQLNTNISDDVVQLGNTSPYCADNGYAACSTWQQFIYSTDNGGGNPQAFIQNWLFIGPGDSCPSGWGSFSQGYYGCYTNSDAVAVPNVPVANLAKVKLSGTASANGLDTVTFTYGTVAYAISQSDSTLEIASTWMQSEFNIVGDGSQSPAANFNSGSSLTVKLAVSDGSTNAPTCVGPANGGTTGEYNNLNLGACTAAGGATPSIQFTESN</sequence>
<organism evidence="2 3">
    <name type="scientific">Dyella tabacisoli</name>
    <dbReference type="NCBI Taxonomy" id="2282381"/>
    <lineage>
        <taxon>Bacteria</taxon>
        <taxon>Pseudomonadati</taxon>
        <taxon>Pseudomonadota</taxon>
        <taxon>Gammaproteobacteria</taxon>
        <taxon>Lysobacterales</taxon>
        <taxon>Rhodanobacteraceae</taxon>
        <taxon>Dyella</taxon>
    </lineage>
</organism>
<feature type="signal peptide" evidence="1">
    <location>
        <begin position="1"/>
        <end position="28"/>
    </location>
</feature>
<keyword evidence="3" id="KW-1185">Reference proteome</keyword>
<dbReference type="AlphaFoldDB" id="A0A369UKU8"/>
<keyword evidence="1" id="KW-0732">Signal</keyword>
<evidence type="ECO:0000313" key="2">
    <source>
        <dbReference type="EMBL" id="RDD80220.1"/>
    </source>
</evidence>
<accession>A0A369UKU8</accession>
<feature type="chain" id="PRO_5016919113" description="Secreted protein" evidence="1">
    <location>
        <begin position="29"/>
        <end position="362"/>
    </location>
</feature>
<evidence type="ECO:0000313" key="3">
    <source>
        <dbReference type="Proteomes" id="UP000253782"/>
    </source>
</evidence>
<dbReference type="OrthoDB" id="574668at2"/>
<dbReference type="Proteomes" id="UP000253782">
    <property type="component" value="Unassembled WGS sequence"/>
</dbReference>
<dbReference type="EMBL" id="QQAH01000020">
    <property type="protein sequence ID" value="RDD80220.1"/>
    <property type="molecule type" value="Genomic_DNA"/>
</dbReference>
<protein>
    <recommendedName>
        <fullName evidence="4">Secreted protein</fullName>
    </recommendedName>
</protein>
<name>A0A369UKU8_9GAMM</name>
<gene>
    <name evidence="2" type="ORF">DVJ77_18680</name>
</gene>
<reference evidence="2 3" key="1">
    <citation type="submission" date="2018-07" db="EMBL/GenBank/DDBJ databases">
        <title>Dyella tabacisoli L4-6T, whole genome shotgun sequence.</title>
        <authorList>
            <person name="Zhou X.-K."/>
            <person name="Li W.-J."/>
            <person name="Duan Y.-Q."/>
        </authorList>
    </citation>
    <scope>NUCLEOTIDE SEQUENCE [LARGE SCALE GENOMIC DNA]</scope>
    <source>
        <strain evidence="2 3">L4-6</strain>
    </source>
</reference>
<proteinExistence type="predicted"/>
<comment type="caution">
    <text evidence="2">The sequence shown here is derived from an EMBL/GenBank/DDBJ whole genome shotgun (WGS) entry which is preliminary data.</text>
</comment>
<evidence type="ECO:0008006" key="4">
    <source>
        <dbReference type="Google" id="ProtNLM"/>
    </source>
</evidence>
<evidence type="ECO:0000256" key="1">
    <source>
        <dbReference type="SAM" id="SignalP"/>
    </source>
</evidence>